<reference evidence="2 3" key="1">
    <citation type="submission" date="2021-01" db="EMBL/GenBank/DDBJ databases">
        <title>Whole genome shotgun sequence of Planotetraspora phitsanulokensis NBRC 104273.</title>
        <authorList>
            <person name="Komaki H."/>
            <person name="Tamura T."/>
        </authorList>
    </citation>
    <scope>NUCLEOTIDE SEQUENCE [LARGE SCALE GENOMIC DNA]</scope>
    <source>
        <strain evidence="2 3">NBRC 104273</strain>
    </source>
</reference>
<evidence type="ECO:0000313" key="2">
    <source>
        <dbReference type="EMBL" id="GII41256.1"/>
    </source>
</evidence>
<evidence type="ECO:0000256" key="1">
    <source>
        <dbReference type="SAM" id="MobiDB-lite"/>
    </source>
</evidence>
<evidence type="ECO:0000313" key="3">
    <source>
        <dbReference type="Proteomes" id="UP000622547"/>
    </source>
</evidence>
<dbReference type="RefSeq" id="WP_204076729.1">
    <property type="nucleotide sequence ID" value="NZ_BAABHI010000012.1"/>
</dbReference>
<feature type="region of interest" description="Disordered" evidence="1">
    <location>
        <begin position="1"/>
        <end position="25"/>
    </location>
</feature>
<organism evidence="2 3">
    <name type="scientific">Planotetraspora phitsanulokensis</name>
    <dbReference type="NCBI Taxonomy" id="575192"/>
    <lineage>
        <taxon>Bacteria</taxon>
        <taxon>Bacillati</taxon>
        <taxon>Actinomycetota</taxon>
        <taxon>Actinomycetes</taxon>
        <taxon>Streptosporangiales</taxon>
        <taxon>Streptosporangiaceae</taxon>
        <taxon>Planotetraspora</taxon>
    </lineage>
</organism>
<keyword evidence="3" id="KW-1185">Reference proteome</keyword>
<protein>
    <submittedName>
        <fullName evidence="2">Uncharacterized protein</fullName>
    </submittedName>
</protein>
<sequence length="359" mass="37696">MTDKPTPRPARTAAGKQAEPTGAEAAEAALAVPGAEAVPGDVSATMEAIREMGVATARAEPLTVGETAADSNVADEMTGNGVAFGELVKSVGLAVAAAQSELDKNLRETAKALSETQIDVIAVFEQQIKDDDGTMDKGEVHMQKLPLINYLMPTAYQWRRVYLEADANVQEFNSRSGFNVQQRAFSAGASVRGGFGIFGGGMSASASTSYSNTATGVDASLSQDLAAGKLHMEATLEPRSDVQLPQPFVLQKGPRLELQVGARTDVHQDNDETKPVTAHKVAITAVLKKTDGSPNDDKNLSITISEPTLNFTSPGKTNAQGEMSIDISRKVAAPDQDQPVQALVRVSFGLVSQSAAISV</sequence>
<gene>
    <name evidence="2" type="ORF">Pph01_62590</name>
</gene>
<proteinExistence type="predicted"/>
<accession>A0A8J3XIT0</accession>
<dbReference type="AlphaFoldDB" id="A0A8J3XIT0"/>
<comment type="caution">
    <text evidence="2">The sequence shown here is derived from an EMBL/GenBank/DDBJ whole genome shotgun (WGS) entry which is preliminary data.</text>
</comment>
<dbReference type="EMBL" id="BOOP01000031">
    <property type="protein sequence ID" value="GII41256.1"/>
    <property type="molecule type" value="Genomic_DNA"/>
</dbReference>
<dbReference type="Proteomes" id="UP000622547">
    <property type="component" value="Unassembled WGS sequence"/>
</dbReference>
<name>A0A8J3XIT0_9ACTN</name>